<dbReference type="EMBL" id="MTHB01000159">
    <property type="protein sequence ID" value="OXC75871.1"/>
    <property type="molecule type" value="Genomic_DNA"/>
</dbReference>
<organism evidence="1 2">
    <name type="scientific">Caballeronia sordidicola</name>
    <name type="common">Burkholderia sordidicola</name>
    <dbReference type="NCBI Taxonomy" id="196367"/>
    <lineage>
        <taxon>Bacteria</taxon>
        <taxon>Pseudomonadati</taxon>
        <taxon>Pseudomonadota</taxon>
        <taxon>Betaproteobacteria</taxon>
        <taxon>Burkholderiales</taxon>
        <taxon>Burkholderiaceae</taxon>
        <taxon>Caballeronia</taxon>
    </lineage>
</organism>
<gene>
    <name evidence="1" type="ORF">BSU04_24455</name>
</gene>
<dbReference type="AlphaFoldDB" id="A0A226WXF5"/>
<evidence type="ECO:0000313" key="2">
    <source>
        <dbReference type="Proteomes" id="UP000214720"/>
    </source>
</evidence>
<comment type="caution">
    <text evidence="1">The sequence shown here is derived from an EMBL/GenBank/DDBJ whole genome shotgun (WGS) entry which is preliminary data.</text>
</comment>
<accession>A0A226WXF5</accession>
<reference evidence="2" key="1">
    <citation type="submission" date="2017-01" db="EMBL/GenBank/DDBJ databases">
        <title>Genome Analysis of Deinococcus marmoris KOPRI26562.</title>
        <authorList>
            <person name="Kim J.H."/>
            <person name="Oh H.-M."/>
        </authorList>
    </citation>
    <scope>NUCLEOTIDE SEQUENCE [LARGE SCALE GENOMIC DNA]</scope>
    <source>
        <strain evidence="2">PAMC 26633</strain>
    </source>
</reference>
<name>A0A226WXF5_CABSO</name>
<sequence length="45" mass="4816">MLIARCLVTVIPSSLPVFLVLSKMRPDGVCRTCLGHKPGGVANQH</sequence>
<dbReference type="Proteomes" id="UP000214720">
    <property type="component" value="Unassembled WGS sequence"/>
</dbReference>
<proteinExistence type="predicted"/>
<evidence type="ECO:0000313" key="1">
    <source>
        <dbReference type="EMBL" id="OXC75871.1"/>
    </source>
</evidence>
<protein>
    <submittedName>
        <fullName evidence="1">Uncharacterized protein</fullName>
    </submittedName>
</protein>